<dbReference type="CDD" id="cd05006">
    <property type="entry name" value="SIS_GmhA"/>
    <property type="match status" value="1"/>
</dbReference>
<evidence type="ECO:0000313" key="2">
    <source>
        <dbReference type="EMBL" id="HIH07760.1"/>
    </source>
</evidence>
<evidence type="ECO:0000313" key="3">
    <source>
        <dbReference type="EMBL" id="MBS3059306.1"/>
    </source>
</evidence>
<sequence>MTKENNEFIKQYLNETGLLIEGLDSRQILKVAEEIVSVFRKHGTVFVFGNGGSASTASHFAADLSKNTVVDLSSDAEKRFRVVCLNDNIPLMAALANDLGFEHVFSQQLMGLAQEEDLVIAISGSGNSPNILRALEVAKKKKCRVAALLGFNGGKALKLADSFVLVNSGNYAKVESIHLLLEHLLCSLVMLSLGKKNKFFP</sequence>
<comment type="caution">
    <text evidence="2">The sequence shown here is derived from an EMBL/GenBank/DDBJ whole genome shotgun (WGS) entry which is preliminary data.</text>
</comment>
<dbReference type="SUPFAM" id="SSF53697">
    <property type="entry name" value="SIS domain"/>
    <property type="match status" value="1"/>
</dbReference>
<dbReference type="PANTHER" id="PTHR30390:SF8">
    <property type="entry name" value="SUGAR ISOMERASE (SIS)"/>
    <property type="match status" value="1"/>
</dbReference>
<reference evidence="3" key="3">
    <citation type="submission" date="2021-05" db="EMBL/GenBank/DDBJ databases">
        <title>Protein family content uncovers lineage relationships and bacterial pathway maintenance mechanisms in DPANN archaea.</title>
        <authorList>
            <person name="Castelle C.J."/>
            <person name="Meheust R."/>
            <person name="Jaffe A.L."/>
            <person name="Seitz K."/>
            <person name="Gong X."/>
            <person name="Baker B.J."/>
            <person name="Banfield J.F."/>
        </authorList>
    </citation>
    <scope>NUCLEOTIDE SEQUENCE</scope>
    <source>
        <strain evidence="3">RIFCSPHIGHO2_01_FULL_GW2011_AR10_43_9</strain>
    </source>
</reference>
<dbReference type="InterPro" id="IPR050099">
    <property type="entry name" value="SIS_GmhA/DiaA_subfam"/>
</dbReference>
<evidence type="ECO:0000313" key="4">
    <source>
        <dbReference type="Proteomes" id="UP000577419"/>
    </source>
</evidence>
<accession>A0A7J4ISF4</accession>
<reference evidence="2" key="1">
    <citation type="journal article" date="2020" name="bioRxiv">
        <title>A rank-normalized archaeal taxonomy based on genome phylogeny resolves widespread incomplete and uneven classifications.</title>
        <authorList>
            <person name="Rinke C."/>
            <person name="Chuvochina M."/>
            <person name="Mussig A.J."/>
            <person name="Chaumeil P.-A."/>
            <person name="Waite D.W."/>
            <person name="Whitman W.B."/>
            <person name="Parks D.H."/>
            <person name="Hugenholtz P."/>
        </authorList>
    </citation>
    <scope>NUCLEOTIDE SEQUENCE</scope>
    <source>
        <strain evidence="2">UBA10011</strain>
    </source>
</reference>
<dbReference type="InterPro" id="IPR046348">
    <property type="entry name" value="SIS_dom_sf"/>
</dbReference>
<dbReference type="PROSITE" id="PS51464">
    <property type="entry name" value="SIS"/>
    <property type="match status" value="1"/>
</dbReference>
<reference evidence="3" key="2">
    <citation type="submission" date="2021-03" db="EMBL/GenBank/DDBJ databases">
        <authorList>
            <person name="Jaffe A."/>
        </authorList>
    </citation>
    <scope>NUCLEOTIDE SEQUENCE</scope>
    <source>
        <strain evidence="3">RIFCSPHIGHO2_01_FULL_GW2011_AR10_43_9</strain>
    </source>
</reference>
<dbReference type="PANTHER" id="PTHR30390">
    <property type="entry name" value="SEDOHEPTULOSE 7-PHOSPHATE ISOMERASE / DNAA INITIATOR-ASSOCIATING FACTOR FOR REPLICATION INITIATION"/>
    <property type="match status" value="1"/>
</dbReference>
<dbReference type="Gene3D" id="3.40.50.10490">
    <property type="entry name" value="Glucose-6-phosphate isomerase like protein, domain 1"/>
    <property type="match status" value="1"/>
</dbReference>
<name>A0A7J4ISF4_9ARCH</name>
<dbReference type="EMBL" id="JAGVWF010000036">
    <property type="protein sequence ID" value="MBS3059306.1"/>
    <property type="molecule type" value="Genomic_DNA"/>
</dbReference>
<organism evidence="2 4">
    <name type="scientific">Candidatus Iainarchaeum sp</name>
    <dbReference type="NCBI Taxonomy" id="3101447"/>
    <lineage>
        <taxon>Archaea</taxon>
        <taxon>Candidatus Iainarchaeota</taxon>
        <taxon>Candidatus Iainarchaeia</taxon>
        <taxon>Candidatus Iainarchaeales</taxon>
        <taxon>Candidatus Iainarchaeaceae</taxon>
        <taxon>Candidatus Iainarchaeum</taxon>
    </lineage>
</organism>
<gene>
    <name evidence="2" type="ORF">HA237_00150</name>
    <name evidence="3" type="ORF">J4224_02665</name>
</gene>
<dbReference type="Proteomes" id="UP000683213">
    <property type="component" value="Unassembled WGS sequence"/>
</dbReference>
<feature type="domain" description="SIS" evidence="1">
    <location>
        <begin position="35"/>
        <end position="195"/>
    </location>
</feature>
<dbReference type="GO" id="GO:0097367">
    <property type="term" value="F:carbohydrate derivative binding"/>
    <property type="evidence" value="ECO:0007669"/>
    <property type="project" value="InterPro"/>
</dbReference>
<dbReference type="GO" id="GO:1901135">
    <property type="term" value="P:carbohydrate derivative metabolic process"/>
    <property type="evidence" value="ECO:0007669"/>
    <property type="project" value="InterPro"/>
</dbReference>
<evidence type="ECO:0000259" key="1">
    <source>
        <dbReference type="PROSITE" id="PS51464"/>
    </source>
</evidence>
<dbReference type="EMBL" id="DUFG01000001">
    <property type="protein sequence ID" value="HIH07760.1"/>
    <property type="molecule type" value="Genomic_DNA"/>
</dbReference>
<dbReference type="Proteomes" id="UP000577419">
    <property type="component" value="Unassembled WGS sequence"/>
</dbReference>
<proteinExistence type="predicted"/>
<dbReference type="Pfam" id="PF13580">
    <property type="entry name" value="SIS_2"/>
    <property type="match status" value="1"/>
</dbReference>
<dbReference type="InterPro" id="IPR035461">
    <property type="entry name" value="GmhA/DiaA"/>
</dbReference>
<dbReference type="AlphaFoldDB" id="A0A7J4ISF4"/>
<protein>
    <submittedName>
        <fullName evidence="2">SIS domain-containing protein</fullName>
    </submittedName>
</protein>
<dbReference type="InterPro" id="IPR001347">
    <property type="entry name" value="SIS_dom"/>
</dbReference>